<reference evidence="1 2" key="1">
    <citation type="submission" date="2014-07" db="EMBL/GenBank/DDBJ databases">
        <authorList>
            <person name="McCorrison J."/>
            <person name="Sanka R."/>
            <person name="Torralba M."/>
            <person name="Gillis M."/>
            <person name="Haft D.H."/>
            <person name="Methe B."/>
            <person name="Sutton G."/>
            <person name="Nelson K.E."/>
        </authorList>
    </citation>
    <scope>NUCLEOTIDE SEQUENCE [LARGE SCALE GENOMIC DNA]</scope>
    <source>
        <strain evidence="1 2">DNF00882</strain>
    </source>
</reference>
<accession>A0A096AUJ7</accession>
<dbReference type="RefSeq" id="WP_036882081.1">
    <property type="nucleotide sequence ID" value="NZ_JRNR01000003.1"/>
</dbReference>
<evidence type="ECO:0000313" key="2">
    <source>
        <dbReference type="Proteomes" id="UP000029538"/>
    </source>
</evidence>
<evidence type="ECO:0000313" key="1">
    <source>
        <dbReference type="EMBL" id="KGF50445.1"/>
    </source>
</evidence>
<dbReference type="AlphaFoldDB" id="A0A096AUJ7"/>
<comment type="caution">
    <text evidence="1">The sequence shown here is derived from an EMBL/GenBank/DDBJ whole genome shotgun (WGS) entry which is preliminary data.</text>
</comment>
<name>A0A096AUJ7_9BACT</name>
<proteinExistence type="predicted"/>
<gene>
    <name evidence="1" type="ORF">HMPREF0654_01045</name>
</gene>
<dbReference type="Proteomes" id="UP000029538">
    <property type="component" value="Unassembled WGS sequence"/>
</dbReference>
<organism evidence="1 2">
    <name type="scientific">Prevotella disiens DNF00882</name>
    <dbReference type="NCBI Taxonomy" id="1401075"/>
    <lineage>
        <taxon>Bacteria</taxon>
        <taxon>Pseudomonadati</taxon>
        <taxon>Bacteroidota</taxon>
        <taxon>Bacteroidia</taxon>
        <taxon>Bacteroidales</taxon>
        <taxon>Prevotellaceae</taxon>
        <taxon>Prevotella</taxon>
    </lineage>
</organism>
<protein>
    <submittedName>
        <fullName evidence="1">Uncharacterized protein</fullName>
    </submittedName>
</protein>
<sequence>MPTEFTIEQYLRGSVRNIDVPDNTLLAILAKVGVKPDTPFSELSEKESDLSLAGLYIWLASSPTSSKKVSDKDAHWEHSEGGETMSAHALNRYLRMANDIYAKYNMPTVGNNKWGMIGRGIHNIRHDSNYKERNL</sequence>
<dbReference type="EMBL" id="JRNR01000003">
    <property type="protein sequence ID" value="KGF50445.1"/>
    <property type="molecule type" value="Genomic_DNA"/>
</dbReference>